<dbReference type="InterPro" id="IPR047057">
    <property type="entry name" value="MerR_fam"/>
</dbReference>
<dbReference type="GO" id="GO:0008757">
    <property type="term" value="F:S-adenosylmethionine-dependent methyltransferase activity"/>
    <property type="evidence" value="ECO:0007669"/>
    <property type="project" value="InterPro"/>
</dbReference>
<dbReference type="Proteomes" id="UP000294937">
    <property type="component" value="Unassembled WGS sequence"/>
</dbReference>
<name>A0A4R3LC72_9BACL</name>
<dbReference type="InterPro" id="IPR013216">
    <property type="entry name" value="Methyltransf_11"/>
</dbReference>
<feature type="domain" description="HTH merR-type" evidence="5">
    <location>
        <begin position="1"/>
        <end position="69"/>
    </location>
</feature>
<dbReference type="EMBL" id="SMAG01000002">
    <property type="protein sequence ID" value="TCS95924.1"/>
    <property type="molecule type" value="Genomic_DNA"/>
</dbReference>
<keyword evidence="1" id="KW-0678">Repressor</keyword>
<dbReference type="AlphaFoldDB" id="A0A4R3LC72"/>
<dbReference type="Gene3D" id="1.10.1660.10">
    <property type="match status" value="1"/>
</dbReference>
<dbReference type="InterPro" id="IPR009061">
    <property type="entry name" value="DNA-bd_dom_put_sf"/>
</dbReference>
<keyword evidence="3" id="KW-0238">DNA-binding</keyword>
<comment type="caution">
    <text evidence="6">The sequence shown here is derived from an EMBL/GenBank/DDBJ whole genome shotgun (WGS) entry which is preliminary data.</text>
</comment>
<dbReference type="SUPFAM" id="SSF53335">
    <property type="entry name" value="S-adenosyl-L-methionine-dependent methyltransferases"/>
    <property type="match status" value="1"/>
</dbReference>
<keyword evidence="6" id="KW-0808">Transferase</keyword>
<dbReference type="CDD" id="cd02440">
    <property type="entry name" value="AdoMet_MTases"/>
    <property type="match status" value="1"/>
</dbReference>
<sequence length="351" mass="41329">MLIKEMAQRLQVTPRTIRFYEEKGLLTPHKDQNNQYRIYRDVDAWRLQTILVLREVGMSLSQIKNVLAEIEKGAEEEVHYYLQLQRSILFTESLKLKGMIHTLDQIIDQYDTKNENTWQVSWQLAEESRRTHAKRHWEDRWNFDQQAPSYDQQVLKGNKEFDVHQDYERGLNLVVQWVQPQVGEIGLDLGTGTGNLAGLFLQRGMMIKGMDQSKEMLKVCHQKHPNIETRMGNFLAIPYDDQQFDFVVTSYALHHLTDEQKSLALIEMKRVCKPGGRICILDLMFADAKSRTAYLQRWERKQRDEIVAVIEDEFYADRSQLVHQLEQEGFQVKTRQINDILHILLAQSKKP</sequence>
<keyword evidence="7" id="KW-1185">Reference proteome</keyword>
<evidence type="ECO:0000256" key="3">
    <source>
        <dbReference type="ARBA" id="ARBA00023125"/>
    </source>
</evidence>
<dbReference type="InterPro" id="IPR029063">
    <property type="entry name" value="SAM-dependent_MTases_sf"/>
</dbReference>
<dbReference type="Pfam" id="PF08241">
    <property type="entry name" value="Methyltransf_11"/>
    <property type="match status" value="1"/>
</dbReference>
<dbReference type="GO" id="GO:0003677">
    <property type="term" value="F:DNA binding"/>
    <property type="evidence" value="ECO:0007669"/>
    <property type="project" value="UniProtKB-KW"/>
</dbReference>
<protein>
    <submittedName>
        <fullName evidence="6">Putative AdoMet-dependent methyltransferase</fullName>
    </submittedName>
</protein>
<evidence type="ECO:0000256" key="1">
    <source>
        <dbReference type="ARBA" id="ARBA00022491"/>
    </source>
</evidence>
<evidence type="ECO:0000259" key="5">
    <source>
        <dbReference type="PROSITE" id="PS50937"/>
    </source>
</evidence>
<dbReference type="Gene3D" id="3.40.50.150">
    <property type="entry name" value="Vaccinia Virus protein VP39"/>
    <property type="match status" value="1"/>
</dbReference>
<proteinExistence type="predicted"/>
<gene>
    <name evidence="6" type="ORF">EDD58_102508</name>
</gene>
<dbReference type="PANTHER" id="PTHR30204:SF69">
    <property type="entry name" value="MERR-FAMILY TRANSCRIPTIONAL REGULATOR"/>
    <property type="match status" value="1"/>
</dbReference>
<dbReference type="GO" id="GO:0032259">
    <property type="term" value="P:methylation"/>
    <property type="evidence" value="ECO:0007669"/>
    <property type="project" value="UniProtKB-KW"/>
</dbReference>
<evidence type="ECO:0000313" key="7">
    <source>
        <dbReference type="Proteomes" id="UP000294937"/>
    </source>
</evidence>
<dbReference type="PANTHER" id="PTHR30204">
    <property type="entry name" value="REDOX-CYCLING DRUG-SENSING TRANSCRIPTIONAL ACTIVATOR SOXR"/>
    <property type="match status" value="1"/>
</dbReference>
<accession>A0A4R3LC72</accession>
<dbReference type="GO" id="GO:0003700">
    <property type="term" value="F:DNA-binding transcription factor activity"/>
    <property type="evidence" value="ECO:0007669"/>
    <property type="project" value="InterPro"/>
</dbReference>
<dbReference type="PROSITE" id="PS50937">
    <property type="entry name" value="HTH_MERR_2"/>
    <property type="match status" value="1"/>
</dbReference>
<reference evidence="6 7" key="1">
    <citation type="submission" date="2019-03" db="EMBL/GenBank/DDBJ databases">
        <title>Genomic Encyclopedia of Type Strains, Phase IV (KMG-IV): sequencing the most valuable type-strain genomes for metagenomic binning, comparative biology and taxonomic classification.</title>
        <authorList>
            <person name="Goeker M."/>
        </authorList>
    </citation>
    <scope>NUCLEOTIDE SEQUENCE [LARGE SCALE GENOMIC DNA]</scope>
    <source>
        <strain evidence="6 7">DSM 45707</strain>
    </source>
</reference>
<keyword evidence="2" id="KW-0805">Transcription regulation</keyword>
<evidence type="ECO:0000256" key="2">
    <source>
        <dbReference type="ARBA" id="ARBA00023015"/>
    </source>
</evidence>
<evidence type="ECO:0000256" key="4">
    <source>
        <dbReference type="ARBA" id="ARBA00023163"/>
    </source>
</evidence>
<dbReference type="SUPFAM" id="SSF46955">
    <property type="entry name" value="Putative DNA-binding domain"/>
    <property type="match status" value="1"/>
</dbReference>
<dbReference type="SMART" id="SM00422">
    <property type="entry name" value="HTH_MERR"/>
    <property type="match status" value="1"/>
</dbReference>
<evidence type="ECO:0000313" key="6">
    <source>
        <dbReference type="EMBL" id="TCS95924.1"/>
    </source>
</evidence>
<keyword evidence="6" id="KW-0489">Methyltransferase</keyword>
<dbReference type="RefSeq" id="WP_243648660.1">
    <property type="nucleotide sequence ID" value="NZ_SMAG01000002.1"/>
</dbReference>
<dbReference type="Pfam" id="PF13411">
    <property type="entry name" value="MerR_1"/>
    <property type="match status" value="1"/>
</dbReference>
<keyword evidence="4" id="KW-0804">Transcription</keyword>
<organism evidence="6 7">
    <name type="scientific">Hazenella coriacea</name>
    <dbReference type="NCBI Taxonomy" id="1179467"/>
    <lineage>
        <taxon>Bacteria</taxon>
        <taxon>Bacillati</taxon>
        <taxon>Bacillota</taxon>
        <taxon>Bacilli</taxon>
        <taxon>Bacillales</taxon>
        <taxon>Thermoactinomycetaceae</taxon>
        <taxon>Hazenella</taxon>
    </lineage>
</organism>
<dbReference type="CDD" id="cd01106">
    <property type="entry name" value="HTH_TipAL-Mta"/>
    <property type="match status" value="1"/>
</dbReference>
<dbReference type="InterPro" id="IPR000551">
    <property type="entry name" value="MerR-type_HTH_dom"/>
</dbReference>